<dbReference type="InterPro" id="IPR008978">
    <property type="entry name" value="HSP20-like_chaperone"/>
</dbReference>
<reference evidence="4 5" key="1">
    <citation type="journal article" date="2015" name="Nature">
        <title>rRNA introns, odd ribosomes, and small enigmatic genomes across a large radiation of phyla.</title>
        <authorList>
            <person name="Brown C.T."/>
            <person name="Hug L.A."/>
            <person name="Thomas B.C."/>
            <person name="Sharon I."/>
            <person name="Castelle C.J."/>
            <person name="Singh A."/>
            <person name="Wilkins M.J."/>
            <person name="Williams K.H."/>
            <person name="Banfield J.F."/>
        </authorList>
    </citation>
    <scope>NUCLEOTIDE SEQUENCE [LARGE SCALE GENOMIC DNA]</scope>
</reference>
<dbReference type="SUPFAM" id="SSF49764">
    <property type="entry name" value="HSP20-like chaperones"/>
    <property type="match status" value="1"/>
</dbReference>
<dbReference type="PROSITE" id="PS01031">
    <property type="entry name" value="SHSP"/>
    <property type="match status" value="1"/>
</dbReference>
<evidence type="ECO:0000256" key="1">
    <source>
        <dbReference type="PROSITE-ProRule" id="PRU00285"/>
    </source>
</evidence>
<keyword evidence="4" id="KW-0346">Stress response</keyword>
<evidence type="ECO:0000313" key="4">
    <source>
        <dbReference type="EMBL" id="KKR87392.1"/>
    </source>
</evidence>
<gene>
    <name evidence="4" type="ORF">UU35_C0003G0018</name>
</gene>
<feature type="domain" description="SHSP" evidence="3">
    <location>
        <begin position="14"/>
        <end position="126"/>
    </location>
</feature>
<comment type="caution">
    <text evidence="4">The sequence shown here is derived from an EMBL/GenBank/DDBJ whole genome shotgun (WGS) entry which is preliminary data.</text>
</comment>
<dbReference type="AlphaFoldDB" id="A0A0G0XI67"/>
<organism evidence="4 5">
    <name type="scientific">Candidatus Uhrbacteria bacterium GW2011_GWC2_41_11</name>
    <dbReference type="NCBI Taxonomy" id="1618985"/>
    <lineage>
        <taxon>Bacteria</taxon>
        <taxon>Candidatus Uhriibacteriota</taxon>
    </lineage>
</organism>
<protein>
    <submittedName>
        <fullName evidence="4">Small heat shock protein</fullName>
    </submittedName>
</protein>
<dbReference type="Proteomes" id="UP000034616">
    <property type="component" value="Unassembled WGS sequence"/>
</dbReference>
<dbReference type="CDD" id="cd06464">
    <property type="entry name" value="ACD_sHsps-like"/>
    <property type="match status" value="1"/>
</dbReference>
<proteinExistence type="inferred from homology"/>
<sequence length="126" mass="14241">MEEQQSFSECPSCIPEHEGQLSVDILEDDQALYIRSAVAGTRTEDLDIAITYDTITIRGKRQHSLPKNTHTIIHLQECYWGEYSRSVVLPSHIQPDKAEANIQNGILTITLPKAEITEHLSILEIE</sequence>
<evidence type="ECO:0000313" key="5">
    <source>
        <dbReference type="Proteomes" id="UP000034616"/>
    </source>
</evidence>
<evidence type="ECO:0000256" key="2">
    <source>
        <dbReference type="RuleBase" id="RU003616"/>
    </source>
</evidence>
<dbReference type="EMBL" id="LCAH01000003">
    <property type="protein sequence ID" value="KKR87392.1"/>
    <property type="molecule type" value="Genomic_DNA"/>
</dbReference>
<dbReference type="InterPro" id="IPR002068">
    <property type="entry name" value="A-crystallin/Hsp20_dom"/>
</dbReference>
<dbReference type="Pfam" id="PF00011">
    <property type="entry name" value="HSP20"/>
    <property type="match status" value="1"/>
</dbReference>
<accession>A0A0G0XI67</accession>
<dbReference type="InterPro" id="IPR031107">
    <property type="entry name" value="Small_HSP"/>
</dbReference>
<evidence type="ECO:0000259" key="3">
    <source>
        <dbReference type="PROSITE" id="PS01031"/>
    </source>
</evidence>
<dbReference type="PANTHER" id="PTHR11527">
    <property type="entry name" value="HEAT-SHOCK PROTEIN 20 FAMILY MEMBER"/>
    <property type="match status" value="1"/>
</dbReference>
<comment type="similarity">
    <text evidence="1 2">Belongs to the small heat shock protein (HSP20) family.</text>
</comment>
<name>A0A0G0XI67_9BACT</name>
<dbReference type="Gene3D" id="2.60.40.790">
    <property type="match status" value="1"/>
</dbReference>